<sequence>MDALAAAQASAPAISTITSHFMLAGTTYKRGAELGFEGLDFYVTGRGGVLGDVDAGVVAAAFVVFEPANVRTQWEKGTAVMSPRDAARAFAACAADWAAAHVPDDLDAARLALLAQQVATSARVAGAPVLAGWRTLDAPTDPAGAAVHHLNALRELRFGLHAACLLGAGLSPVEAVAVKSPGMAPIYGWSELPPVDDALHERWAQAEANTDRAIAHAFEPLTEVERAELVELAGALHAATSA</sequence>
<dbReference type="Pfam" id="PF21863">
    <property type="entry name" value="HTH_67"/>
    <property type="match status" value="1"/>
</dbReference>
<dbReference type="AlphaFoldDB" id="A0A5Q2RDP7"/>
<name>A0A5Q2RDP7_9ACTN</name>
<evidence type="ECO:0000313" key="1">
    <source>
        <dbReference type="EMBL" id="QGG95008.1"/>
    </source>
</evidence>
<protein>
    <recommendedName>
        <fullName evidence="3">EvbL</fullName>
    </recommendedName>
</protein>
<reference evidence="1 2" key="1">
    <citation type="submission" date="2019-11" db="EMBL/GenBank/DDBJ databases">
        <authorList>
            <person name="He Y."/>
        </authorList>
    </citation>
    <scope>NUCLEOTIDE SEQUENCE [LARGE SCALE GENOMIC DNA]</scope>
    <source>
        <strain evidence="1 2">SCSIO 58843</strain>
    </source>
</reference>
<keyword evidence="2" id="KW-1185">Reference proteome</keyword>
<evidence type="ECO:0000313" key="2">
    <source>
        <dbReference type="Proteomes" id="UP000334019"/>
    </source>
</evidence>
<dbReference type="RefSeq" id="WP_153759116.1">
    <property type="nucleotide sequence ID" value="NZ_CP045851.1"/>
</dbReference>
<organism evidence="1 2">
    <name type="scientific">Actinomarinicola tropica</name>
    <dbReference type="NCBI Taxonomy" id="2789776"/>
    <lineage>
        <taxon>Bacteria</taxon>
        <taxon>Bacillati</taxon>
        <taxon>Actinomycetota</taxon>
        <taxon>Acidimicrobiia</taxon>
        <taxon>Acidimicrobiales</taxon>
        <taxon>Iamiaceae</taxon>
        <taxon>Actinomarinicola</taxon>
    </lineage>
</organism>
<evidence type="ECO:0008006" key="3">
    <source>
        <dbReference type="Google" id="ProtNLM"/>
    </source>
</evidence>
<proteinExistence type="predicted"/>
<accession>A0A5Q2RDP7</accession>
<dbReference type="InterPro" id="IPR054058">
    <property type="entry name" value="HTH_67"/>
</dbReference>
<dbReference type="Proteomes" id="UP000334019">
    <property type="component" value="Chromosome"/>
</dbReference>
<dbReference type="NCBIfam" id="NF047719">
    <property type="entry name" value="SCO6745_fam_HTH"/>
    <property type="match status" value="1"/>
</dbReference>
<gene>
    <name evidence="1" type="ORF">GH723_07760</name>
</gene>
<dbReference type="EMBL" id="CP045851">
    <property type="protein sequence ID" value="QGG95008.1"/>
    <property type="molecule type" value="Genomic_DNA"/>
</dbReference>
<dbReference type="KEGG" id="atq:GH723_07760"/>